<organism evidence="1 2">
    <name type="scientific">Funneliformis mosseae</name>
    <name type="common">Endomycorrhizal fungus</name>
    <name type="synonym">Glomus mosseae</name>
    <dbReference type="NCBI Taxonomy" id="27381"/>
    <lineage>
        <taxon>Eukaryota</taxon>
        <taxon>Fungi</taxon>
        <taxon>Fungi incertae sedis</taxon>
        <taxon>Mucoromycota</taxon>
        <taxon>Glomeromycotina</taxon>
        <taxon>Glomeromycetes</taxon>
        <taxon>Glomerales</taxon>
        <taxon>Glomeraceae</taxon>
        <taxon>Funneliformis</taxon>
    </lineage>
</organism>
<sequence length="166" mass="20224">MKVCNIYIKDEEIIKYKLTPNAISDKNLQIILRDLRRWQQLYNKESTVTKDICEDLMKKEIKKTTKKNIKKLYKYLKDYNQFMEVQEVRIQLMNMLKFINKIDRVQDDNPMFIPTTFDGDDRSCLHEVTLEFMDNVNKYIWNNRYRRKELNNTNQGVHQSRFISLI</sequence>
<name>A0A9N9EDT4_FUNMO</name>
<keyword evidence="2" id="KW-1185">Reference proteome</keyword>
<accession>A0A9N9EDT4</accession>
<comment type="caution">
    <text evidence="1">The sequence shown here is derived from an EMBL/GenBank/DDBJ whole genome shotgun (WGS) entry which is preliminary data.</text>
</comment>
<evidence type="ECO:0000313" key="2">
    <source>
        <dbReference type="Proteomes" id="UP000789375"/>
    </source>
</evidence>
<protein>
    <submittedName>
        <fullName evidence="1">11696_t:CDS:1</fullName>
    </submittedName>
</protein>
<evidence type="ECO:0000313" key="1">
    <source>
        <dbReference type="EMBL" id="CAG8675731.1"/>
    </source>
</evidence>
<reference evidence="1" key="1">
    <citation type="submission" date="2021-06" db="EMBL/GenBank/DDBJ databases">
        <authorList>
            <person name="Kallberg Y."/>
            <person name="Tangrot J."/>
            <person name="Rosling A."/>
        </authorList>
    </citation>
    <scope>NUCLEOTIDE SEQUENCE</scope>
    <source>
        <strain evidence="1">87-6 pot B 2015</strain>
    </source>
</reference>
<proteinExistence type="predicted"/>
<dbReference type="AlphaFoldDB" id="A0A9N9EDT4"/>
<dbReference type="EMBL" id="CAJVPP010006238">
    <property type="protein sequence ID" value="CAG8675731.1"/>
    <property type="molecule type" value="Genomic_DNA"/>
</dbReference>
<dbReference type="Proteomes" id="UP000789375">
    <property type="component" value="Unassembled WGS sequence"/>
</dbReference>
<gene>
    <name evidence="1" type="ORF">FMOSSE_LOCUS12634</name>
</gene>